<keyword evidence="3" id="KW-1185">Reference proteome</keyword>
<gene>
    <name evidence="2" type="ORF">QGN17_17455</name>
</gene>
<sequence length="183" mass="19285">MTIRTKHVVALTVAGALSACATPVTPRYSVGTDNVVALRDLHATGISVGAFEEPAQDDVKCRGIGLMRMQDGLTHAQYVEKALADELKVAGAYAPPPGRVMVSGRLLRIDSSSGLGSENGRWSMTIMLTSSNGTTLTISNDYTFRAGFAATAACNNVAQAYVPAVQDIIGKALASPDFRNLIR</sequence>
<proteinExistence type="predicted"/>
<accession>A0ABT6N5X9</accession>
<evidence type="ECO:0000313" key="2">
    <source>
        <dbReference type="EMBL" id="MDH7640524.1"/>
    </source>
</evidence>
<dbReference type="EMBL" id="JARYGZ010000003">
    <property type="protein sequence ID" value="MDH7640524.1"/>
    <property type="molecule type" value="Genomic_DNA"/>
</dbReference>
<dbReference type="RefSeq" id="WP_281045883.1">
    <property type="nucleotide sequence ID" value="NZ_JARYGZ010000003.1"/>
</dbReference>
<reference evidence="2" key="1">
    <citation type="submission" date="2023-04" db="EMBL/GenBank/DDBJ databases">
        <title>Sphingomonas sp. MAHUQ-71 isolated from rice field.</title>
        <authorList>
            <person name="Huq M.A."/>
        </authorList>
    </citation>
    <scope>NUCLEOTIDE SEQUENCE</scope>
    <source>
        <strain evidence="2">MAHUQ-71</strain>
    </source>
</reference>
<evidence type="ECO:0008006" key="4">
    <source>
        <dbReference type="Google" id="ProtNLM"/>
    </source>
</evidence>
<keyword evidence="1" id="KW-0732">Signal</keyword>
<comment type="caution">
    <text evidence="2">The sequence shown here is derived from an EMBL/GenBank/DDBJ whole genome shotgun (WGS) entry which is preliminary data.</text>
</comment>
<evidence type="ECO:0000256" key="1">
    <source>
        <dbReference type="SAM" id="SignalP"/>
    </source>
</evidence>
<feature type="chain" id="PRO_5047295425" description="Lipoprotein" evidence="1">
    <location>
        <begin position="22"/>
        <end position="183"/>
    </location>
</feature>
<dbReference type="Proteomes" id="UP001160625">
    <property type="component" value="Unassembled WGS sequence"/>
</dbReference>
<dbReference type="PROSITE" id="PS51257">
    <property type="entry name" value="PROKAR_LIPOPROTEIN"/>
    <property type="match status" value="1"/>
</dbReference>
<organism evidence="2 3">
    <name type="scientific">Sphingomonas oryzagri</name>
    <dbReference type="NCBI Taxonomy" id="3042314"/>
    <lineage>
        <taxon>Bacteria</taxon>
        <taxon>Pseudomonadati</taxon>
        <taxon>Pseudomonadota</taxon>
        <taxon>Alphaproteobacteria</taxon>
        <taxon>Sphingomonadales</taxon>
        <taxon>Sphingomonadaceae</taxon>
        <taxon>Sphingomonas</taxon>
    </lineage>
</organism>
<feature type="signal peptide" evidence="1">
    <location>
        <begin position="1"/>
        <end position="21"/>
    </location>
</feature>
<evidence type="ECO:0000313" key="3">
    <source>
        <dbReference type="Proteomes" id="UP001160625"/>
    </source>
</evidence>
<name>A0ABT6N5X9_9SPHN</name>
<protein>
    <recommendedName>
        <fullName evidence="4">Lipoprotein</fullName>
    </recommendedName>
</protein>